<dbReference type="OrthoDB" id="9775090at2"/>
<feature type="domain" description="Acyl-CoA dehydrogenase/oxidase C-terminal" evidence="7">
    <location>
        <begin position="229"/>
        <end position="396"/>
    </location>
</feature>
<dbReference type="Gene3D" id="2.40.110.10">
    <property type="entry name" value="Butyryl-CoA Dehydrogenase, subunit A, domain 2"/>
    <property type="match status" value="1"/>
</dbReference>
<keyword evidence="5 6" id="KW-0560">Oxidoreductase</keyword>
<evidence type="ECO:0000259" key="7">
    <source>
        <dbReference type="Pfam" id="PF00441"/>
    </source>
</evidence>
<evidence type="ECO:0000256" key="6">
    <source>
        <dbReference type="RuleBase" id="RU362125"/>
    </source>
</evidence>
<evidence type="ECO:0000313" key="10">
    <source>
        <dbReference type="EMBL" id="KUM23336.1"/>
    </source>
</evidence>
<organism evidence="10 11">
    <name type="scientific">Rhizobium loti</name>
    <name type="common">Mesorhizobium loti</name>
    <dbReference type="NCBI Taxonomy" id="381"/>
    <lineage>
        <taxon>Bacteria</taxon>
        <taxon>Pseudomonadati</taxon>
        <taxon>Pseudomonadota</taxon>
        <taxon>Alphaproteobacteria</taxon>
        <taxon>Hyphomicrobiales</taxon>
        <taxon>Phyllobacteriaceae</taxon>
        <taxon>Mesorhizobium</taxon>
    </lineage>
</organism>
<dbReference type="InterPro" id="IPR046373">
    <property type="entry name" value="Acyl-CoA_Oxase/DH_mid-dom_sf"/>
</dbReference>
<dbReference type="Gene3D" id="1.10.540.10">
    <property type="entry name" value="Acyl-CoA dehydrogenase/oxidase, N-terminal domain"/>
    <property type="match status" value="1"/>
</dbReference>
<dbReference type="InterPro" id="IPR006091">
    <property type="entry name" value="Acyl-CoA_Oxase/DH_mid-dom"/>
</dbReference>
<dbReference type="InterPro" id="IPR013786">
    <property type="entry name" value="AcylCoA_DH/ox_N"/>
</dbReference>
<dbReference type="Proteomes" id="UP000053176">
    <property type="component" value="Unassembled WGS sequence"/>
</dbReference>
<dbReference type="GO" id="GO:0016627">
    <property type="term" value="F:oxidoreductase activity, acting on the CH-CH group of donors"/>
    <property type="evidence" value="ECO:0007669"/>
    <property type="project" value="InterPro"/>
</dbReference>
<evidence type="ECO:0000256" key="2">
    <source>
        <dbReference type="ARBA" id="ARBA00009347"/>
    </source>
</evidence>
<dbReference type="GO" id="GO:0005886">
    <property type="term" value="C:plasma membrane"/>
    <property type="evidence" value="ECO:0007669"/>
    <property type="project" value="TreeGrafter"/>
</dbReference>
<keyword evidence="4 6" id="KW-0274">FAD</keyword>
<dbReference type="InterPro" id="IPR009100">
    <property type="entry name" value="AcylCoA_DH/oxidase_NM_dom_sf"/>
</dbReference>
<sequence>MDLLFTEGDLTFREEVRRFLNDNTIPDIRRKLAEGLKLSKDEVAAGTRSLYKKGVPTWPQEYGGTGWTLLQQYIFEEEARAFPALVKFGMGEDLVGPVIYTFGDLAQKRYYLPRIANATDWWCQGFSEPEAGSDLASLKTRAAQHGDHYVVDGQKIWISSAHYADWIFCLVRTNPDVKKHQGISFLLIDIKSPGVTVRPIQLINGGYEVSEVFFDDVRVPLANLVGEKNKGWMYAKYLLSKERFDDAGVGLSKERMLRALELAAQTYVGDERLIDQSSFREKVAELEVQLKALEITQLRAIANASKQQQGVQDPASSILKLRGSEVEQAAAELLMAVIGPNTLPYIPDEELGSWNEPSILPRWAAKIAPIYFYSRAASIYSGSSEIQKNIIAKAILGL</sequence>
<gene>
    <name evidence="10" type="ORF">AU467_34020</name>
</gene>
<name>A0A101KM28_RHILI</name>
<dbReference type="InterPro" id="IPR052161">
    <property type="entry name" value="Mycobact_Acyl-CoA_DH"/>
</dbReference>
<dbReference type="SUPFAM" id="SSF47203">
    <property type="entry name" value="Acyl-CoA dehydrogenase C-terminal domain-like"/>
    <property type="match status" value="1"/>
</dbReference>
<dbReference type="Pfam" id="PF02770">
    <property type="entry name" value="Acyl-CoA_dh_M"/>
    <property type="match status" value="1"/>
</dbReference>
<comment type="similarity">
    <text evidence="2 6">Belongs to the acyl-CoA dehydrogenase family.</text>
</comment>
<reference evidence="10 11" key="1">
    <citation type="submission" date="2015-12" db="EMBL/GenBank/DDBJ databases">
        <title>Draft genome sequence of Mesorhizobium sp. UFLA 01-765, a multitolerant efficient symbiont and plant-growth promoting strain isolated from Zn-mining soil using Leucaena leucocephala as a trap plant.</title>
        <authorList>
            <person name="Rangel W.M."/>
            <person name="Thijs S."/>
            <person name="Longatti S.M."/>
            <person name="Moreira F.M."/>
            <person name="Weyens N."/>
            <person name="Vangronsveld J."/>
            <person name="Van Hamme J.D."/>
            <person name="Bottos E.M."/>
            <person name="Rineau F."/>
        </authorList>
    </citation>
    <scope>NUCLEOTIDE SEQUENCE [LARGE SCALE GENOMIC DNA]</scope>
    <source>
        <strain evidence="10 11">UFLA 01-765</strain>
    </source>
</reference>
<dbReference type="Pfam" id="PF00441">
    <property type="entry name" value="Acyl-CoA_dh_1"/>
    <property type="match status" value="1"/>
</dbReference>
<evidence type="ECO:0000256" key="4">
    <source>
        <dbReference type="ARBA" id="ARBA00022827"/>
    </source>
</evidence>
<comment type="caution">
    <text evidence="10">The sequence shown here is derived from an EMBL/GenBank/DDBJ whole genome shotgun (WGS) entry which is preliminary data.</text>
</comment>
<evidence type="ECO:0000256" key="1">
    <source>
        <dbReference type="ARBA" id="ARBA00001974"/>
    </source>
</evidence>
<dbReference type="FunFam" id="2.40.110.10:FF:000011">
    <property type="entry name" value="Acyl-CoA dehydrogenase FadE34"/>
    <property type="match status" value="1"/>
</dbReference>
<feature type="domain" description="Acyl-CoA dehydrogenase/oxidase N-terminal" evidence="9">
    <location>
        <begin position="7"/>
        <end position="117"/>
    </location>
</feature>
<dbReference type="GO" id="GO:0050660">
    <property type="term" value="F:flavin adenine dinucleotide binding"/>
    <property type="evidence" value="ECO:0007669"/>
    <property type="project" value="InterPro"/>
</dbReference>
<keyword evidence="3 6" id="KW-0285">Flavoprotein</keyword>
<comment type="cofactor">
    <cofactor evidence="1 6">
        <name>FAD</name>
        <dbReference type="ChEBI" id="CHEBI:57692"/>
    </cofactor>
</comment>
<accession>A0A101KM28</accession>
<dbReference type="PANTHER" id="PTHR43292">
    <property type="entry name" value="ACYL-COA DEHYDROGENASE"/>
    <property type="match status" value="1"/>
</dbReference>
<dbReference type="InterPro" id="IPR037069">
    <property type="entry name" value="AcylCoA_DH/ox_N_sf"/>
</dbReference>
<dbReference type="AlphaFoldDB" id="A0A101KM28"/>
<dbReference type="Pfam" id="PF02771">
    <property type="entry name" value="Acyl-CoA_dh_N"/>
    <property type="match status" value="1"/>
</dbReference>
<proteinExistence type="inferred from homology"/>
<evidence type="ECO:0000256" key="3">
    <source>
        <dbReference type="ARBA" id="ARBA00022630"/>
    </source>
</evidence>
<evidence type="ECO:0000259" key="8">
    <source>
        <dbReference type="Pfam" id="PF02770"/>
    </source>
</evidence>
<evidence type="ECO:0000259" key="9">
    <source>
        <dbReference type="Pfam" id="PF02771"/>
    </source>
</evidence>
<dbReference type="Gene3D" id="1.20.140.10">
    <property type="entry name" value="Butyryl-CoA Dehydrogenase, subunit A, domain 3"/>
    <property type="match status" value="1"/>
</dbReference>
<dbReference type="SUPFAM" id="SSF56645">
    <property type="entry name" value="Acyl-CoA dehydrogenase NM domain-like"/>
    <property type="match status" value="1"/>
</dbReference>
<dbReference type="EMBL" id="LPWA01000174">
    <property type="protein sequence ID" value="KUM23336.1"/>
    <property type="molecule type" value="Genomic_DNA"/>
</dbReference>
<feature type="domain" description="Acyl-CoA oxidase/dehydrogenase middle" evidence="8">
    <location>
        <begin position="123"/>
        <end position="217"/>
    </location>
</feature>
<dbReference type="InterPro" id="IPR009075">
    <property type="entry name" value="AcylCo_DH/oxidase_C"/>
</dbReference>
<evidence type="ECO:0000313" key="11">
    <source>
        <dbReference type="Proteomes" id="UP000053176"/>
    </source>
</evidence>
<evidence type="ECO:0000256" key="5">
    <source>
        <dbReference type="ARBA" id="ARBA00023002"/>
    </source>
</evidence>
<dbReference type="InterPro" id="IPR036250">
    <property type="entry name" value="AcylCo_DH-like_C"/>
</dbReference>
<protein>
    <submittedName>
        <fullName evidence="10">Pimeloyl-CoA dehydrogenase large subunit</fullName>
    </submittedName>
</protein>
<dbReference type="PANTHER" id="PTHR43292:SF3">
    <property type="entry name" value="ACYL-COA DEHYDROGENASE FADE29"/>
    <property type="match status" value="1"/>
</dbReference>